<reference evidence="2 3" key="1">
    <citation type="journal article" date="2019" name="Int. J. Syst. Evol. Microbiol.">
        <title>The Global Catalogue of Microorganisms (GCM) 10K type strain sequencing project: providing services to taxonomists for standard genome sequencing and annotation.</title>
        <authorList>
            <consortium name="The Broad Institute Genomics Platform"/>
            <consortium name="The Broad Institute Genome Sequencing Center for Infectious Disease"/>
            <person name="Wu L."/>
            <person name="Ma J."/>
        </authorList>
    </citation>
    <scope>NUCLEOTIDE SEQUENCE [LARGE SCALE GENOMIC DNA]</scope>
    <source>
        <strain evidence="2 3">JCM 15572</strain>
    </source>
</reference>
<keyword evidence="3" id="KW-1185">Reference proteome</keyword>
<evidence type="ECO:0000256" key="1">
    <source>
        <dbReference type="SAM" id="MobiDB-lite"/>
    </source>
</evidence>
<proteinExistence type="predicted"/>
<sequence>MTKYRLLVNPELLGYLRALDRAAAAQPGGVRDRELRALKAGLRALANGDEAQFEGKRLRFLDHDLSDCAEIKLPVIAETRGNRQLGPSHRLVYREYQAEDGGLPYREAICFEHRKDNRPFEVAAKRLGRATGVRLATLRSHGASSSITPPRQSLPPDLRKALAAAANVAPAHQSVNTPRTNTAPPPHPSKTQPDRER</sequence>
<name>A0ABN2CAT0_9ACTN</name>
<feature type="compositionally biased region" description="Polar residues" evidence="1">
    <location>
        <begin position="173"/>
        <end position="182"/>
    </location>
</feature>
<feature type="compositionally biased region" description="Polar residues" evidence="1">
    <location>
        <begin position="142"/>
        <end position="151"/>
    </location>
</feature>
<accession>A0ABN2CAT0</accession>
<organism evidence="2 3">
    <name type="scientific">Kribbella hippodromi</name>
    <dbReference type="NCBI Taxonomy" id="434347"/>
    <lineage>
        <taxon>Bacteria</taxon>
        <taxon>Bacillati</taxon>
        <taxon>Actinomycetota</taxon>
        <taxon>Actinomycetes</taxon>
        <taxon>Propionibacteriales</taxon>
        <taxon>Kribbellaceae</taxon>
        <taxon>Kribbella</taxon>
    </lineage>
</organism>
<feature type="compositionally biased region" description="Low complexity" evidence="1">
    <location>
        <begin position="161"/>
        <end position="171"/>
    </location>
</feature>
<dbReference type="RefSeq" id="WP_344232193.1">
    <property type="nucleotide sequence ID" value="NZ_BAAAPH010000003.1"/>
</dbReference>
<dbReference type="EMBL" id="BAAAPH010000003">
    <property type="protein sequence ID" value="GAA1555680.1"/>
    <property type="molecule type" value="Genomic_DNA"/>
</dbReference>
<protein>
    <submittedName>
        <fullName evidence="2">Uncharacterized protein</fullName>
    </submittedName>
</protein>
<evidence type="ECO:0000313" key="2">
    <source>
        <dbReference type="EMBL" id="GAA1555680.1"/>
    </source>
</evidence>
<comment type="caution">
    <text evidence="2">The sequence shown here is derived from an EMBL/GenBank/DDBJ whole genome shotgun (WGS) entry which is preliminary data.</text>
</comment>
<feature type="region of interest" description="Disordered" evidence="1">
    <location>
        <begin position="140"/>
        <end position="197"/>
    </location>
</feature>
<dbReference type="Proteomes" id="UP001501705">
    <property type="component" value="Unassembled WGS sequence"/>
</dbReference>
<evidence type="ECO:0000313" key="3">
    <source>
        <dbReference type="Proteomes" id="UP001501705"/>
    </source>
</evidence>
<gene>
    <name evidence="2" type="ORF">GCM10009804_10700</name>
</gene>